<gene>
    <name evidence="4" type="ORF">C6Y45_02370</name>
</gene>
<dbReference type="PROSITE" id="PS51257">
    <property type="entry name" value="PROKAR_LIPOPROTEIN"/>
    <property type="match status" value="1"/>
</dbReference>
<dbReference type="Proteomes" id="UP000240509">
    <property type="component" value="Unassembled WGS sequence"/>
</dbReference>
<keyword evidence="4" id="KW-0378">Hydrolase</keyword>
<dbReference type="Pfam" id="PF12836">
    <property type="entry name" value="HHH_3"/>
    <property type="match status" value="1"/>
</dbReference>
<dbReference type="SUPFAM" id="SSF56281">
    <property type="entry name" value="Metallo-hydrolase/oxidoreductase"/>
    <property type="match status" value="1"/>
</dbReference>
<feature type="region of interest" description="Disordered" evidence="1">
    <location>
        <begin position="25"/>
        <end position="82"/>
    </location>
</feature>
<dbReference type="InterPro" id="IPR036866">
    <property type="entry name" value="RibonucZ/Hydroxyglut_hydro"/>
</dbReference>
<evidence type="ECO:0000313" key="4">
    <source>
        <dbReference type="EMBL" id="PTL40245.1"/>
    </source>
</evidence>
<dbReference type="CDD" id="cd07731">
    <property type="entry name" value="ComA-like_MBL-fold"/>
    <property type="match status" value="1"/>
</dbReference>
<evidence type="ECO:0000313" key="5">
    <source>
        <dbReference type="Proteomes" id="UP000240509"/>
    </source>
</evidence>
<dbReference type="RefSeq" id="WP_107583423.1">
    <property type="nucleotide sequence ID" value="NZ_PZJJ01000002.1"/>
</dbReference>
<dbReference type="Pfam" id="PF00753">
    <property type="entry name" value="Lactamase_B"/>
    <property type="match status" value="1"/>
</dbReference>
<comment type="caution">
    <text evidence="4">The sequence shown here is derived from an EMBL/GenBank/DDBJ whole genome shotgun (WGS) entry which is preliminary data.</text>
</comment>
<dbReference type="EMBL" id="PZJJ01000002">
    <property type="protein sequence ID" value="PTL40245.1"/>
    <property type="molecule type" value="Genomic_DNA"/>
</dbReference>
<feature type="compositionally biased region" description="Polar residues" evidence="1">
    <location>
        <begin position="329"/>
        <end position="341"/>
    </location>
</feature>
<feature type="region of interest" description="Disordered" evidence="1">
    <location>
        <begin position="329"/>
        <end position="371"/>
    </location>
</feature>
<dbReference type="SUPFAM" id="SSF81585">
    <property type="entry name" value="PsbU/PolX domain-like"/>
    <property type="match status" value="1"/>
</dbReference>
<feature type="compositionally biased region" description="Low complexity" evidence="1">
    <location>
        <begin position="59"/>
        <end position="81"/>
    </location>
</feature>
<evidence type="ECO:0000256" key="2">
    <source>
        <dbReference type="SAM" id="SignalP"/>
    </source>
</evidence>
<feature type="compositionally biased region" description="Polar residues" evidence="1">
    <location>
        <begin position="25"/>
        <end position="34"/>
    </location>
</feature>
<sequence>MKIFIQLGSAVTLFLLTACGTADINNENEQPESTSENFDANAAEENSESSQENNEEKSNSSSNKQTASENNTENSVESVSSEDLKELEVHYIDAGQADASLLTFEDDDNEYNILFDSGNWNDTDVFDYLSANGTDSIDILIGSHPHADHIGQMDIILENLEVGEVWMSGDETESATFERVLDAVMASDASYEEPRAGESYEAGPLEIEIVNPDEITGDVHEGSLSAKFTYGNTSFLFTGDAESHTEEDMISRGHTLESDVLKLGHHGSGTSTSPSFLQEVDPRFAIVSAGENNQYGHPHAEVIERVENAGIDIYSTHIHGTIIVSSDGETLEVTSDTSGSIEHQEEAEESGSDENMSSEQSGNNETASPEDCIDINSASIEELQQIHEVGAVRAGDIKDMRPFNDVEDLERVNGIGEVRLEEITSEGLACAE</sequence>
<feature type="compositionally biased region" description="Low complexity" evidence="1">
    <location>
        <begin position="35"/>
        <end position="52"/>
    </location>
</feature>
<dbReference type="OrthoDB" id="9761531at2"/>
<dbReference type="Gene3D" id="3.60.15.10">
    <property type="entry name" value="Ribonuclease Z/Hydroxyacylglutathione hydrolase-like"/>
    <property type="match status" value="1"/>
</dbReference>
<name>A0A2T4UA23_9BACI</name>
<dbReference type="AlphaFoldDB" id="A0A2T4UA23"/>
<dbReference type="InterPro" id="IPR035681">
    <property type="entry name" value="ComA-like_MBL"/>
</dbReference>
<keyword evidence="2" id="KW-0732">Signal</keyword>
<proteinExistence type="predicted"/>
<keyword evidence="5" id="KW-1185">Reference proteome</keyword>
<evidence type="ECO:0000256" key="1">
    <source>
        <dbReference type="SAM" id="MobiDB-lite"/>
    </source>
</evidence>
<dbReference type="Gene3D" id="1.10.150.320">
    <property type="entry name" value="Photosystem II 12 kDa extrinsic protein"/>
    <property type="match status" value="1"/>
</dbReference>
<evidence type="ECO:0000259" key="3">
    <source>
        <dbReference type="Pfam" id="PF00753"/>
    </source>
</evidence>
<dbReference type="PANTHER" id="PTHR30619:SF7">
    <property type="entry name" value="BETA-LACTAMASE DOMAIN PROTEIN"/>
    <property type="match status" value="1"/>
</dbReference>
<feature type="signal peptide" evidence="2">
    <location>
        <begin position="1"/>
        <end position="24"/>
    </location>
</feature>
<dbReference type="GO" id="GO:0016787">
    <property type="term" value="F:hydrolase activity"/>
    <property type="evidence" value="ECO:0007669"/>
    <property type="project" value="UniProtKB-KW"/>
</dbReference>
<dbReference type="InterPro" id="IPR001279">
    <property type="entry name" value="Metallo-B-lactamas"/>
</dbReference>
<dbReference type="PANTHER" id="PTHR30619">
    <property type="entry name" value="DNA INTERNALIZATION/COMPETENCE PROTEIN COMEC/REC2"/>
    <property type="match status" value="1"/>
</dbReference>
<reference evidence="4 5" key="1">
    <citation type="submission" date="2018-03" db="EMBL/GenBank/DDBJ databases">
        <title>Alkalicoccus saliphilus sp. nov., isolated from a mineral pool.</title>
        <authorList>
            <person name="Zhao B."/>
        </authorList>
    </citation>
    <scope>NUCLEOTIDE SEQUENCE [LARGE SCALE GENOMIC DNA]</scope>
    <source>
        <strain evidence="4 5">6AG</strain>
    </source>
</reference>
<feature type="domain" description="Metallo-beta-lactamase" evidence="3">
    <location>
        <begin position="94"/>
        <end position="290"/>
    </location>
</feature>
<dbReference type="InterPro" id="IPR052159">
    <property type="entry name" value="Competence_DNA_uptake"/>
</dbReference>
<feature type="chain" id="PRO_5015784593" evidence="2">
    <location>
        <begin position="25"/>
        <end position="432"/>
    </location>
</feature>
<organism evidence="4 5">
    <name type="scientific">Alkalicoccus saliphilus</name>
    <dbReference type="NCBI Taxonomy" id="200989"/>
    <lineage>
        <taxon>Bacteria</taxon>
        <taxon>Bacillati</taxon>
        <taxon>Bacillota</taxon>
        <taxon>Bacilli</taxon>
        <taxon>Bacillales</taxon>
        <taxon>Bacillaceae</taxon>
        <taxon>Alkalicoccus</taxon>
    </lineage>
</organism>
<feature type="compositionally biased region" description="Polar residues" evidence="1">
    <location>
        <begin position="353"/>
        <end position="367"/>
    </location>
</feature>
<protein>
    <submittedName>
        <fullName evidence="4">MBL fold metallo-hydrolase</fullName>
    </submittedName>
</protein>
<accession>A0A2T4UA23</accession>